<feature type="domain" description="Condensation" evidence="1">
    <location>
        <begin position="48"/>
        <end position="186"/>
    </location>
</feature>
<reference evidence="2 3" key="1">
    <citation type="journal article" date="2017" name="Nat. Ecol. Evol.">
        <title>Scallop genome provides insights into evolution of bilaterian karyotype and development.</title>
        <authorList>
            <person name="Wang S."/>
            <person name="Zhang J."/>
            <person name="Jiao W."/>
            <person name="Li J."/>
            <person name="Xun X."/>
            <person name="Sun Y."/>
            <person name="Guo X."/>
            <person name="Huan P."/>
            <person name="Dong B."/>
            <person name="Zhang L."/>
            <person name="Hu X."/>
            <person name="Sun X."/>
            <person name="Wang J."/>
            <person name="Zhao C."/>
            <person name="Wang Y."/>
            <person name="Wang D."/>
            <person name="Huang X."/>
            <person name="Wang R."/>
            <person name="Lv J."/>
            <person name="Li Y."/>
            <person name="Zhang Z."/>
            <person name="Liu B."/>
            <person name="Lu W."/>
            <person name="Hui Y."/>
            <person name="Liang J."/>
            <person name="Zhou Z."/>
            <person name="Hou R."/>
            <person name="Li X."/>
            <person name="Liu Y."/>
            <person name="Li H."/>
            <person name="Ning X."/>
            <person name="Lin Y."/>
            <person name="Zhao L."/>
            <person name="Xing Q."/>
            <person name="Dou J."/>
            <person name="Li Y."/>
            <person name="Mao J."/>
            <person name="Guo H."/>
            <person name="Dou H."/>
            <person name="Li T."/>
            <person name="Mu C."/>
            <person name="Jiang W."/>
            <person name="Fu Q."/>
            <person name="Fu X."/>
            <person name="Miao Y."/>
            <person name="Liu J."/>
            <person name="Yu Q."/>
            <person name="Li R."/>
            <person name="Liao H."/>
            <person name="Li X."/>
            <person name="Kong Y."/>
            <person name="Jiang Z."/>
            <person name="Chourrout D."/>
            <person name="Li R."/>
            <person name="Bao Z."/>
        </authorList>
    </citation>
    <scope>NUCLEOTIDE SEQUENCE [LARGE SCALE GENOMIC DNA]</scope>
    <source>
        <strain evidence="2 3">PY_sf001</strain>
    </source>
</reference>
<name>A0A210PXM7_MIZYE</name>
<proteinExistence type="predicted"/>
<dbReference type="AlphaFoldDB" id="A0A210PXM7"/>
<dbReference type="PANTHER" id="PTHR28037">
    <property type="entry name" value="ALCOHOL O-ACETYLTRANSFERASE 1-RELATED"/>
    <property type="match status" value="1"/>
</dbReference>
<dbReference type="Gene3D" id="3.30.559.10">
    <property type="entry name" value="Chloramphenicol acetyltransferase-like domain"/>
    <property type="match status" value="1"/>
</dbReference>
<dbReference type="GO" id="GO:0003824">
    <property type="term" value="F:catalytic activity"/>
    <property type="evidence" value="ECO:0007669"/>
    <property type="project" value="InterPro"/>
</dbReference>
<dbReference type="Pfam" id="PF00668">
    <property type="entry name" value="Condensation"/>
    <property type="match status" value="1"/>
</dbReference>
<dbReference type="Proteomes" id="UP000242188">
    <property type="component" value="Unassembled WGS sequence"/>
</dbReference>
<keyword evidence="3" id="KW-1185">Reference proteome</keyword>
<dbReference type="InterPro" id="IPR001242">
    <property type="entry name" value="Condensation_dom"/>
</dbReference>
<organism evidence="2 3">
    <name type="scientific">Mizuhopecten yessoensis</name>
    <name type="common">Japanese scallop</name>
    <name type="synonym">Patinopecten yessoensis</name>
    <dbReference type="NCBI Taxonomy" id="6573"/>
    <lineage>
        <taxon>Eukaryota</taxon>
        <taxon>Metazoa</taxon>
        <taxon>Spiralia</taxon>
        <taxon>Lophotrochozoa</taxon>
        <taxon>Mollusca</taxon>
        <taxon>Bivalvia</taxon>
        <taxon>Autobranchia</taxon>
        <taxon>Pteriomorphia</taxon>
        <taxon>Pectinida</taxon>
        <taxon>Pectinoidea</taxon>
        <taxon>Pectinidae</taxon>
        <taxon>Mizuhopecten</taxon>
    </lineage>
</organism>
<evidence type="ECO:0000259" key="1">
    <source>
        <dbReference type="Pfam" id="PF00668"/>
    </source>
</evidence>
<dbReference type="EMBL" id="NEDP02005415">
    <property type="protein sequence ID" value="OWF41248.1"/>
    <property type="molecule type" value="Genomic_DNA"/>
</dbReference>
<dbReference type="InterPro" id="IPR052058">
    <property type="entry name" value="Alcohol_O-acetyltransferase"/>
</dbReference>
<protein>
    <recommendedName>
        <fullName evidence="1">Condensation domain-containing protein</fullName>
    </recommendedName>
</protein>
<dbReference type="InterPro" id="IPR023213">
    <property type="entry name" value="CAT-like_dom_sf"/>
</dbReference>
<comment type="caution">
    <text evidence="2">The sequence shown here is derived from an EMBL/GenBank/DDBJ whole genome shotgun (WGS) entry which is preliminary data.</text>
</comment>
<dbReference type="SUPFAM" id="SSF52777">
    <property type="entry name" value="CoA-dependent acyltransferases"/>
    <property type="match status" value="1"/>
</dbReference>
<gene>
    <name evidence="2" type="ORF">KP79_PYT21428</name>
</gene>
<evidence type="ECO:0000313" key="2">
    <source>
        <dbReference type="EMBL" id="OWF41248.1"/>
    </source>
</evidence>
<sequence>MSIEDISEVSRDTNAGCIPRLSRPLGPLETMYHLYHQRGMDLIVQLMSLKTNVPVTQLIVRQALVFLMKKHPILRMCIKRSDRDHVQYNFLEMDKCAMDLRVTENTNHEEILAEALLLSFDYESGPLWRMVFVEPDVKLCAHLPNSNLNHSLVFAFSCHHAIADGIYLQKIYMDFIEMIHLIQNGRFNALSSMKKSLFLPPIEKILPVIFPYGREERRHRLRRHSELFRSTETDPNMSKTRSFGGKAIEALDVYHKRFHSEIANLSSAKRQSTGVIRFSFTEGHSRTFLLSNKENHVTVTSSCVTAACLSLARLLEPNIPDDVDYLAVPVEIMVNLRRYVTDQTMFENYPGCAAIHIPLTISVPLRCTHNVSSTIFWNLSQQCSEKISDIVSSGKPIEIMKEEAENELNAQPVKGKSPFVICLTNLSRVDDMVKPELKKNFRLASFPSLTRIAVDDMPIFFINVFTLNKELNVNVGYCASYTSRQTATRYSWLYSDVICQHSKL</sequence>
<dbReference type="PANTHER" id="PTHR28037:SF1">
    <property type="entry name" value="ALCOHOL O-ACETYLTRANSFERASE 1-RELATED"/>
    <property type="match status" value="1"/>
</dbReference>
<evidence type="ECO:0000313" key="3">
    <source>
        <dbReference type="Proteomes" id="UP000242188"/>
    </source>
</evidence>
<accession>A0A210PXM7</accession>
<dbReference type="OrthoDB" id="6097357at2759"/>